<keyword evidence="1" id="KW-0812">Transmembrane</keyword>
<organism evidence="2 3">
    <name type="scientific">Caerostris extrusa</name>
    <name type="common">Bark spider</name>
    <name type="synonym">Caerostris bankana</name>
    <dbReference type="NCBI Taxonomy" id="172846"/>
    <lineage>
        <taxon>Eukaryota</taxon>
        <taxon>Metazoa</taxon>
        <taxon>Ecdysozoa</taxon>
        <taxon>Arthropoda</taxon>
        <taxon>Chelicerata</taxon>
        <taxon>Arachnida</taxon>
        <taxon>Araneae</taxon>
        <taxon>Araneomorphae</taxon>
        <taxon>Entelegynae</taxon>
        <taxon>Araneoidea</taxon>
        <taxon>Araneidae</taxon>
        <taxon>Caerostris</taxon>
    </lineage>
</organism>
<comment type="caution">
    <text evidence="2">The sequence shown here is derived from an EMBL/GenBank/DDBJ whole genome shotgun (WGS) entry which is preliminary data.</text>
</comment>
<keyword evidence="1" id="KW-0472">Membrane</keyword>
<proteinExistence type="predicted"/>
<keyword evidence="1" id="KW-1133">Transmembrane helix</keyword>
<evidence type="ECO:0000256" key="1">
    <source>
        <dbReference type="SAM" id="Phobius"/>
    </source>
</evidence>
<gene>
    <name evidence="2" type="ORF">CEXT_30371</name>
</gene>
<reference evidence="2 3" key="1">
    <citation type="submission" date="2021-06" db="EMBL/GenBank/DDBJ databases">
        <title>Caerostris extrusa draft genome.</title>
        <authorList>
            <person name="Kono N."/>
            <person name="Arakawa K."/>
        </authorList>
    </citation>
    <scope>NUCLEOTIDE SEQUENCE [LARGE SCALE GENOMIC DNA]</scope>
</reference>
<sequence>MVLNGGNGIEMILKKMPLNGGIDVLVVRLSNPASVQPNPEIQCAYQVFVYLLLCPSCVLVSIKLFHSAINSKK</sequence>
<evidence type="ECO:0000313" key="2">
    <source>
        <dbReference type="EMBL" id="GIY10997.1"/>
    </source>
</evidence>
<keyword evidence="3" id="KW-1185">Reference proteome</keyword>
<protein>
    <submittedName>
        <fullName evidence="2">Uncharacterized protein</fullName>
    </submittedName>
</protein>
<accession>A0AAV4QS68</accession>
<dbReference type="EMBL" id="BPLR01006592">
    <property type="protein sequence ID" value="GIY10997.1"/>
    <property type="molecule type" value="Genomic_DNA"/>
</dbReference>
<evidence type="ECO:0000313" key="3">
    <source>
        <dbReference type="Proteomes" id="UP001054945"/>
    </source>
</evidence>
<dbReference type="Proteomes" id="UP001054945">
    <property type="component" value="Unassembled WGS sequence"/>
</dbReference>
<name>A0AAV4QS68_CAEEX</name>
<feature type="transmembrane region" description="Helical" evidence="1">
    <location>
        <begin position="47"/>
        <end position="65"/>
    </location>
</feature>
<dbReference type="AlphaFoldDB" id="A0AAV4QS68"/>